<evidence type="ECO:0000313" key="1">
    <source>
        <dbReference type="EMBL" id="QJW95663.1"/>
    </source>
</evidence>
<keyword evidence="2" id="KW-1185">Reference proteome</keyword>
<dbReference type="InterPro" id="IPR006311">
    <property type="entry name" value="TAT_signal"/>
</dbReference>
<dbReference type="InterPro" id="IPR017850">
    <property type="entry name" value="Alkaline_phosphatase_core_sf"/>
</dbReference>
<dbReference type="PANTHER" id="PTHR43737:SF1">
    <property type="entry name" value="DUF1501 DOMAIN-CONTAINING PROTEIN"/>
    <property type="match status" value="1"/>
</dbReference>
<proteinExistence type="predicted"/>
<dbReference type="EMBL" id="CP053452">
    <property type="protein sequence ID" value="QJW95663.1"/>
    <property type="molecule type" value="Genomic_DNA"/>
</dbReference>
<gene>
    <name evidence="1" type="ORF">FTUN_3217</name>
</gene>
<dbReference type="RefSeq" id="WP_227254897.1">
    <property type="nucleotide sequence ID" value="NZ_CP053452.2"/>
</dbReference>
<dbReference type="KEGG" id="ftj:FTUN_3217"/>
<dbReference type="PANTHER" id="PTHR43737">
    <property type="entry name" value="BLL7424 PROTEIN"/>
    <property type="match status" value="1"/>
</dbReference>
<dbReference type="InterPro" id="IPR010869">
    <property type="entry name" value="DUF1501"/>
</dbReference>
<name>A0A6M5YQU2_9BACT</name>
<sequence>MLTLRDRTRRDFLRAGALGFGGLTLPDLLRLRAAQGEPARTPRAVIMICLAGGPSHLETYDMKPDAPAGYRGEFNPIRTNLPGFDVCEHMPLQAKIADKLALVRTVQFVEPMQHELEEVYTGFPKAQHRPSFGAVVSKFRGGDPRLPGYVSLEYGTTTTSYESPQYLGATHRPLQLAGTEGVRTLSLHRDVSPAKLDDRRDLLKAFDTMRRTADARREGADMDAYTARALDIITSPKAREAFDLTKEPVKVRAKYGENRYEKYVYVGTKPDSQWDGHQFLLARRLVEAGVPVVTLRAGLWDHHGNVVSGAGGTIFSGMKTMLPLLDRGIHALVTDLHERGLDKEVLVLVWGEFGRTPKISQNGRDHWPETGFALFAGAVRAGQVVGQTDSRGERPKTRAVTAQNVLGTVYHALGIDWKQKVPDFTGRPIQLLDDGEPIAELVS</sequence>
<organism evidence="1 2">
    <name type="scientific">Frigoriglobus tundricola</name>
    <dbReference type="NCBI Taxonomy" id="2774151"/>
    <lineage>
        <taxon>Bacteria</taxon>
        <taxon>Pseudomonadati</taxon>
        <taxon>Planctomycetota</taxon>
        <taxon>Planctomycetia</taxon>
        <taxon>Gemmatales</taxon>
        <taxon>Gemmataceae</taxon>
        <taxon>Frigoriglobus</taxon>
    </lineage>
</organism>
<reference evidence="2" key="1">
    <citation type="submission" date="2020-05" db="EMBL/GenBank/DDBJ databases">
        <title>Frigoriglobus tundricola gen. nov., sp. nov., a psychrotolerant cellulolytic planctomycete of the family Gemmataceae with two divergent copies of 16S rRNA gene.</title>
        <authorList>
            <person name="Kulichevskaya I.S."/>
            <person name="Ivanova A.A."/>
            <person name="Naumoff D.G."/>
            <person name="Beletsky A.V."/>
            <person name="Rijpstra W.I.C."/>
            <person name="Sinninghe Damste J.S."/>
            <person name="Mardanov A.V."/>
            <person name="Ravin N.V."/>
            <person name="Dedysh S.N."/>
        </authorList>
    </citation>
    <scope>NUCLEOTIDE SEQUENCE [LARGE SCALE GENOMIC DNA]</scope>
    <source>
        <strain evidence="2">PL17</strain>
    </source>
</reference>
<dbReference type="PROSITE" id="PS51318">
    <property type="entry name" value="TAT"/>
    <property type="match status" value="1"/>
</dbReference>
<dbReference type="Proteomes" id="UP000503447">
    <property type="component" value="Chromosome"/>
</dbReference>
<accession>A0A6M5YQU2</accession>
<dbReference type="SUPFAM" id="SSF53649">
    <property type="entry name" value="Alkaline phosphatase-like"/>
    <property type="match status" value="1"/>
</dbReference>
<dbReference type="AlphaFoldDB" id="A0A6M5YQU2"/>
<evidence type="ECO:0000313" key="2">
    <source>
        <dbReference type="Proteomes" id="UP000503447"/>
    </source>
</evidence>
<protein>
    <submittedName>
        <fullName evidence="1">Uncharacterized DUF1501 protein, type 2</fullName>
    </submittedName>
</protein>
<dbReference type="Pfam" id="PF07394">
    <property type="entry name" value="DUF1501"/>
    <property type="match status" value="1"/>
</dbReference>